<keyword evidence="6" id="KW-1185">Reference proteome</keyword>
<evidence type="ECO:0000256" key="2">
    <source>
        <dbReference type="ARBA" id="ARBA00022618"/>
    </source>
</evidence>
<evidence type="ECO:0000256" key="3">
    <source>
        <dbReference type="ARBA" id="ARBA00023210"/>
    </source>
</evidence>
<comment type="caution">
    <text evidence="5">The sequence shown here is derived from an EMBL/GenBank/DDBJ whole genome shotgun (WGS) entry which is preliminary data.</text>
</comment>
<dbReference type="GO" id="GO:0051301">
    <property type="term" value="P:cell division"/>
    <property type="evidence" value="ECO:0007669"/>
    <property type="project" value="UniProtKB-KW"/>
</dbReference>
<dbReference type="EMBL" id="BAABKE010000001">
    <property type="protein sequence ID" value="GAA5094313.1"/>
    <property type="molecule type" value="Genomic_DNA"/>
</dbReference>
<dbReference type="InterPro" id="IPR009777">
    <property type="entry name" value="ZapD"/>
</dbReference>
<evidence type="ECO:0000256" key="4">
    <source>
        <dbReference type="ARBA" id="ARBA00023306"/>
    </source>
</evidence>
<gene>
    <name evidence="5" type="primary">zapD</name>
    <name evidence="5" type="ORF">GCM10023338_02410</name>
</gene>
<keyword evidence="4" id="KW-0131">Cell cycle</keyword>
<accession>A0ABP9MCK1</accession>
<dbReference type="InterPro" id="IPR027462">
    <property type="entry name" value="ZapD_C"/>
</dbReference>
<evidence type="ECO:0000256" key="1">
    <source>
        <dbReference type="ARBA" id="ARBA00022490"/>
    </source>
</evidence>
<protein>
    <submittedName>
        <fullName evidence="5">Cell division protein ZapD</fullName>
    </submittedName>
</protein>
<keyword evidence="3" id="KW-0717">Septation</keyword>
<keyword evidence="2 5" id="KW-0132">Cell division</keyword>
<evidence type="ECO:0000313" key="6">
    <source>
        <dbReference type="Proteomes" id="UP001500631"/>
    </source>
</evidence>
<dbReference type="PANTHER" id="PTHR39455:SF1">
    <property type="entry name" value="CELL DIVISION PROTEIN ZAPD"/>
    <property type="match status" value="1"/>
</dbReference>
<dbReference type="InterPro" id="IPR036268">
    <property type="entry name" value="ZapD_sf"/>
</dbReference>
<organism evidence="5 6">
    <name type="scientific">Wohlfahrtiimonas larvae</name>
    <dbReference type="NCBI Taxonomy" id="1157986"/>
    <lineage>
        <taxon>Bacteria</taxon>
        <taxon>Pseudomonadati</taxon>
        <taxon>Pseudomonadota</taxon>
        <taxon>Gammaproteobacteria</taxon>
        <taxon>Cardiobacteriales</taxon>
        <taxon>Ignatzschineriaceae</taxon>
        <taxon>Wohlfahrtiimonas</taxon>
    </lineage>
</organism>
<dbReference type="Gene3D" id="1.10.3900.10">
    <property type="entry name" value="YacF-like"/>
    <property type="match status" value="1"/>
</dbReference>
<dbReference type="PANTHER" id="PTHR39455">
    <property type="entry name" value="CELL DIVISION PROTEIN ZAPD"/>
    <property type="match status" value="1"/>
</dbReference>
<sequence>MKEFMVYEFPLSEGVRRLLRAEMLFKQSKVHVEYDDPFSTIAALAALVDLVEIISKNNLKIEMIKQLEKLQFKEEVTEEQRIVIKELTQNLVFGSVKTFDEIKENIFLNVIRQRLKVMGGIGSFDLPNLHHWLRFSHQLRSEHIERWFSLFEPTERALTYLLSVLRQMKDEEVCQFKQGLFYKTVKWDAELVRIDVKDELIYPEFSGNKQQLSIRLMEQSSPFDPVVQVKKDLEMIVERCG</sequence>
<evidence type="ECO:0000313" key="5">
    <source>
        <dbReference type="EMBL" id="GAA5094313.1"/>
    </source>
</evidence>
<keyword evidence="1" id="KW-0963">Cytoplasm</keyword>
<dbReference type="SUPFAM" id="SSF160950">
    <property type="entry name" value="YacF-like"/>
    <property type="match status" value="1"/>
</dbReference>
<dbReference type="Proteomes" id="UP001500631">
    <property type="component" value="Unassembled WGS sequence"/>
</dbReference>
<proteinExistence type="predicted"/>
<dbReference type="Pfam" id="PF07072">
    <property type="entry name" value="ZapD"/>
    <property type="match status" value="1"/>
</dbReference>
<dbReference type="Gene3D" id="2.60.440.10">
    <property type="entry name" value="YacF-like domains"/>
    <property type="match status" value="1"/>
</dbReference>
<name>A0ABP9MCK1_9GAMM</name>
<reference evidence="6" key="1">
    <citation type="journal article" date="2019" name="Int. J. Syst. Evol. Microbiol.">
        <title>The Global Catalogue of Microorganisms (GCM) 10K type strain sequencing project: providing services to taxonomists for standard genome sequencing and annotation.</title>
        <authorList>
            <consortium name="The Broad Institute Genomics Platform"/>
            <consortium name="The Broad Institute Genome Sequencing Center for Infectious Disease"/>
            <person name="Wu L."/>
            <person name="Ma J."/>
        </authorList>
    </citation>
    <scope>NUCLEOTIDE SEQUENCE [LARGE SCALE GENOMIC DNA]</scope>
    <source>
        <strain evidence="6">JCM 18424</strain>
    </source>
</reference>